<proteinExistence type="predicted"/>
<keyword evidence="2" id="KW-1185">Reference proteome</keyword>
<dbReference type="GeneID" id="14297400"/>
<reference evidence="1 2" key="1">
    <citation type="journal article" date="2012" name="J. Virol.">
        <title>Complete Genomic Sequence of Erwinia amylovora Phage PhiEaH2.</title>
        <authorList>
            <person name="Domotor D."/>
            <person name="Becsagh P."/>
            <person name="Rakhely G."/>
            <person name="Schneider G."/>
            <person name="Kovacs T."/>
        </authorList>
    </citation>
    <scope>NUCLEOTIDE SEQUENCE [LARGE SCALE GENOMIC DNA]</scope>
</reference>
<organism evidence="1 2">
    <name type="scientific">Erwinia phage phiEaH2</name>
    <dbReference type="NCBI Taxonomy" id="1029988"/>
    <lineage>
        <taxon>Viruses</taxon>
        <taxon>Duplodnaviria</taxon>
        <taxon>Heunggongvirae</taxon>
        <taxon>Uroviricota</taxon>
        <taxon>Caudoviricetes</taxon>
        <taxon>Chimalliviridae</taxon>
        <taxon>Erskinevirus</taxon>
        <taxon>Erskinevirus EaH2</taxon>
    </lineage>
</organism>
<dbReference type="Proteomes" id="UP000003802">
    <property type="component" value="Segment"/>
</dbReference>
<evidence type="ECO:0000313" key="1">
    <source>
        <dbReference type="EMBL" id="AFQ96784.1"/>
    </source>
</evidence>
<dbReference type="RefSeq" id="YP_007237889.1">
    <property type="nucleotide sequence ID" value="NC_019929.1"/>
</dbReference>
<dbReference type="KEGG" id="vg:14297400"/>
<name>J7KE98_9CAUD</name>
<dbReference type="EMBL" id="JX316028">
    <property type="protein sequence ID" value="AFQ96784.1"/>
    <property type="molecule type" value="Genomic_DNA"/>
</dbReference>
<evidence type="ECO:0000313" key="2">
    <source>
        <dbReference type="Proteomes" id="UP000003802"/>
    </source>
</evidence>
<accession>J7KE98</accession>
<sequence>MNNILTFAGVTPTVVENGRLSFAKGEDRMSITKLELHAINLWLASMDAHNLPTLLKVGSSIFTVANTTTIPSQEYVALLKATKAGQFGTDTLLQCGARFIHDEVEMIGNADNPLYLRQVEGACEAVFGYSVTVPNGTEKDLVESVVKDAIKSTATKLGSGSIPTITRQLSTLAEEVHLQTLLQSYERMTVTVHASSLLDDLLDVVDSLMLPVTLKEAA</sequence>
<protein>
    <submittedName>
        <fullName evidence="1">Uncharacterized protein</fullName>
    </submittedName>
</protein>